<feature type="region of interest" description="Disordered" evidence="1">
    <location>
        <begin position="77"/>
        <end position="102"/>
    </location>
</feature>
<dbReference type="PANTHER" id="PTHR33474:SF28">
    <property type="entry name" value="OS01G0815400 PROTEIN"/>
    <property type="match status" value="1"/>
</dbReference>
<reference evidence="2" key="1">
    <citation type="submission" date="2013-07" db="EMBL/GenBank/DDBJ databases">
        <title>The genome of Eucalyptus grandis.</title>
        <authorList>
            <person name="Schmutz J."/>
            <person name="Hayes R."/>
            <person name="Myburg A."/>
            <person name="Tuskan G."/>
            <person name="Grattapaglia D."/>
            <person name="Rokhsar D.S."/>
        </authorList>
    </citation>
    <scope>NUCLEOTIDE SEQUENCE</scope>
    <source>
        <tissue evidence="2">Leaf extractions</tissue>
    </source>
</reference>
<dbReference type="InParanoid" id="A0A059A0W3"/>
<dbReference type="Gramene" id="KCW47797">
    <property type="protein sequence ID" value="KCW47797"/>
    <property type="gene ID" value="EUGRSUZ_K01540"/>
</dbReference>
<dbReference type="PANTHER" id="PTHR33474">
    <property type="entry name" value="TRANSMEMBRANE PROTEIN"/>
    <property type="match status" value="1"/>
</dbReference>
<protein>
    <submittedName>
        <fullName evidence="2">Uncharacterized protein</fullName>
    </submittedName>
</protein>
<dbReference type="KEGG" id="egr:104425305"/>
<dbReference type="OrthoDB" id="693939at2759"/>
<sequence length="102" mass="11414">MVFTKKLTWKMAMAFKIFMRLAVCYLGISWFLLAAAIPATRSLSSSHEVISLPELKSLSLDGVELIEGGATHEVERRMDVEKNDYPVPGHNPRHDPAPIPTH</sequence>
<dbReference type="AlphaFoldDB" id="A0A059A0W3"/>
<proteinExistence type="predicted"/>
<organism evidence="2">
    <name type="scientific">Eucalyptus grandis</name>
    <name type="common">Flooded gum</name>
    <dbReference type="NCBI Taxonomy" id="71139"/>
    <lineage>
        <taxon>Eukaryota</taxon>
        <taxon>Viridiplantae</taxon>
        <taxon>Streptophyta</taxon>
        <taxon>Embryophyta</taxon>
        <taxon>Tracheophyta</taxon>
        <taxon>Spermatophyta</taxon>
        <taxon>Magnoliopsida</taxon>
        <taxon>eudicotyledons</taxon>
        <taxon>Gunneridae</taxon>
        <taxon>Pentapetalae</taxon>
        <taxon>rosids</taxon>
        <taxon>malvids</taxon>
        <taxon>Myrtales</taxon>
        <taxon>Myrtaceae</taxon>
        <taxon>Myrtoideae</taxon>
        <taxon>Eucalypteae</taxon>
        <taxon>Eucalyptus</taxon>
    </lineage>
</organism>
<gene>
    <name evidence="2" type="ORF">EUGRSUZ_K01540</name>
</gene>
<evidence type="ECO:0000256" key="1">
    <source>
        <dbReference type="SAM" id="MobiDB-lite"/>
    </source>
</evidence>
<evidence type="ECO:0000313" key="2">
    <source>
        <dbReference type="EMBL" id="KCW47797.1"/>
    </source>
</evidence>
<dbReference type="EMBL" id="KK198763">
    <property type="protein sequence ID" value="KCW47797.1"/>
    <property type="molecule type" value="Genomic_DNA"/>
</dbReference>
<accession>A0A059A0W3</accession>
<name>A0A059A0W3_EUCGR</name>